<name>A0A7X5UUC4_9PSEU</name>
<dbReference type="AlphaFoldDB" id="A0A7X5UUC4"/>
<comment type="caution">
    <text evidence="1">The sequence shown here is derived from an EMBL/GenBank/DDBJ whole genome shotgun (WGS) entry which is preliminary data.</text>
</comment>
<organism evidence="1 2">
    <name type="scientific">Saccharomonospora amisosensis</name>
    <dbReference type="NCBI Taxonomy" id="1128677"/>
    <lineage>
        <taxon>Bacteria</taxon>
        <taxon>Bacillati</taxon>
        <taxon>Actinomycetota</taxon>
        <taxon>Actinomycetes</taxon>
        <taxon>Pseudonocardiales</taxon>
        <taxon>Pseudonocardiaceae</taxon>
        <taxon>Saccharomonospora</taxon>
    </lineage>
</organism>
<reference evidence="1 2" key="1">
    <citation type="submission" date="2020-03" db="EMBL/GenBank/DDBJ databases">
        <title>Sequencing the genomes of 1000 actinobacteria strains.</title>
        <authorList>
            <person name="Klenk H.-P."/>
        </authorList>
    </citation>
    <scope>NUCLEOTIDE SEQUENCE [LARGE SCALE GENOMIC DNA]</scope>
    <source>
        <strain evidence="1 2">DSM 45685</strain>
    </source>
</reference>
<protein>
    <recommendedName>
        <fullName evidence="3">Gas vesicle protein</fullName>
    </recommendedName>
</protein>
<accession>A0A7X5UUC4</accession>
<dbReference type="EMBL" id="JAAOYM010000002">
    <property type="protein sequence ID" value="NIJ14404.1"/>
    <property type="molecule type" value="Genomic_DNA"/>
</dbReference>
<evidence type="ECO:0000313" key="1">
    <source>
        <dbReference type="EMBL" id="NIJ14404.1"/>
    </source>
</evidence>
<evidence type="ECO:0008006" key="3">
    <source>
        <dbReference type="Google" id="ProtNLM"/>
    </source>
</evidence>
<evidence type="ECO:0000313" key="2">
    <source>
        <dbReference type="Proteomes" id="UP000545493"/>
    </source>
</evidence>
<proteinExistence type="predicted"/>
<dbReference type="Proteomes" id="UP000545493">
    <property type="component" value="Unassembled WGS sequence"/>
</dbReference>
<gene>
    <name evidence="1" type="ORF">FHU38_004805</name>
</gene>
<sequence length="149" mass="16396">MKEMTGRRADFLLQAFVDAANQMDDFSMALTLSVPGGIVTGDLVTASRWMNEVATLVEMDGSEAAYHVANVYREQAGLYRRRRAQNRGEVLGEVTYIHLRDAQWVTGSGMLGPEPGIHWRGLIVDVAGWSLGRLPLPAMPEQGAMQGVY</sequence>
<keyword evidence="2" id="KW-1185">Reference proteome</keyword>